<dbReference type="InterPro" id="IPR001214">
    <property type="entry name" value="SET_dom"/>
</dbReference>
<keyword evidence="2" id="KW-0808">Transferase</keyword>
<feature type="compositionally biased region" description="Basic and acidic residues" evidence="7">
    <location>
        <begin position="109"/>
        <end position="124"/>
    </location>
</feature>
<name>A0A081A577_PHYNI</name>
<reference evidence="10 11" key="1">
    <citation type="submission" date="2013-11" db="EMBL/GenBank/DDBJ databases">
        <title>The Genome Sequence of Phytophthora parasitica P1976.</title>
        <authorList>
            <consortium name="The Broad Institute Genomics Platform"/>
            <person name="Russ C."/>
            <person name="Tyler B."/>
            <person name="Panabieres F."/>
            <person name="Shan W."/>
            <person name="Tripathy S."/>
            <person name="Grunwald N."/>
            <person name="Machado M."/>
            <person name="Johnson C.S."/>
            <person name="Walker B."/>
            <person name="Young S."/>
            <person name="Zeng Q."/>
            <person name="Gargeya S."/>
            <person name="Fitzgerald M."/>
            <person name="Haas B."/>
            <person name="Abouelleil A."/>
            <person name="Allen A.W."/>
            <person name="Alvarado L."/>
            <person name="Arachchi H.M."/>
            <person name="Berlin A.M."/>
            <person name="Chapman S.B."/>
            <person name="Gainer-Dewar J."/>
            <person name="Goldberg J."/>
            <person name="Griggs A."/>
            <person name="Gujja S."/>
            <person name="Hansen M."/>
            <person name="Howarth C."/>
            <person name="Imamovic A."/>
            <person name="Ireland A."/>
            <person name="Larimer J."/>
            <person name="McCowan C."/>
            <person name="Murphy C."/>
            <person name="Pearson M."/>
            <person name="Poon T.W."/>
            <person name="Priest M."/>
            <person name="Roberts A."/>
            <person name="Saif S."/>
            <person name="Shea T."/>
            <person name="Sisk P."/>
            <person name="Sykes S."/>
            <person name="Wortman J."/>
            <person name="Nusbaum C."/>
            <person name="Birren B."/>
        </authorList>
    </citation>
    <scope>NUCLEOTIDE SEQUENCE [LARGE SCALE GENOMIC DNA]</scope>
    <source>
        <strain evidence="10 11">P1976</strain>
    </source>
</reference>
<dbReference type="SMART" id="SM00317">
    <property type="entry name" value="SET"/>
    <property type="match status" value="1"/>
</dbReference>
<dbReference type="InterPro" id="IPR045318">
    <property type="entry name" value="EZH1/2-like"/>
</dbReference>
<dbReference type="GO" id="GO:0031507">
    <property type="term" value="P:heterochromatin formation"/>
    <property type="evidence" value="ECO:0007669"/>
    <property type="project" value="TreeGrafter"/>
</dbReference>
<evidence type="ECO:0000256" key="2">
    <source>
        <dbReference type="ARBA" id="ARBA00022679"/>
    </source>
</evidence>
<evidence type="ECO:0000259" key="8">
    <source>
        <dbReference type="PROSITE" id="PS50280"/>
    </source>
</evidence>
<evidence type="ECO:0000256" key="4">
    <source>
        <dbReference type="ARBA" id="ARBA00023015"/>
    </source>
</evidence>
<dbReference type="Pfam" id="PF18264">
    <property type="entry name" value="preSET_CXC"/>
    <property type="match status" value="1"/>
</dbReference>
<dbReference type="SUPFAM" id="SSF82199">
    <property type="entry name" value="SET domain"/>
    <property type="match status" value="1"/>
</dbReference>
<keyword evidence="1" id="KW-0489">Methyltransferase</keyword>
<evidence type="ECO:0000256" key="1">
    <source>
        <dbReference type="ARBA" id="ARBA00022603"/>
    </source>
</evidence>
<dbReference type="Pfam" id="PF00856">
    <property type="entry name" value="SET"/>
    <property type="match status" value="1"/>
</dbReference>
<dbReference type="GO" id="GO:0032259">
    <property type="term" value="P:methylation"/>
    <property type="evidence" value="ECO:0007669"/>
    <property type="project" value="UniProtKB-KW"/>
</dbReference>
<dbReference type="OrthoDB" id="6141102at2759"/>
<dbReference type="InterPro" id="IPR026489">
    <property type="entry name" value="CXC_dom"/>
</dbReference>
<dbReference type="PROSITE" id="PS50280">
    <property type="entry name" value="SET"/>
    <property type="match status" value="1"/>
</dbReference>
<feature type="domain" description="CXC" evidence="9">
    <location>
        <begin position="117"/>
        <end position="221"/>
    </location>
</feature>
<dbReference type="PANTHER" id="PTHR45747:SF4">
    <property type="entry name" value="HISTONE-LYSINE N-METHYLTRANSFERASE E(Z)"/>
    <property type="match status" value="1"/>
</dbReference>
<protein>
    <recommendedName>
        <fullName evidence="12">CXC domain-containing protein</fullName>
    </recommendedName>
</protein>
<feature type="region of interest" description="Disordered" evidence="7">
    <location>
        <begin position="97"/>
        <end position="124"/>
    </location>
</feature>
<dbReference type="GO" id="GO:0003682">
    <property type="term" value="F:chromatin binding"/>
    <property type="evidence" value="ECO:0007669"/>
    <property type="project" value="TreeGrafter"/>
</dbReference>
<keyword evidence="5" id="KW-0804">Transcription</keyword>
<evidence type="ECO:0000259" key="9">
    <source>
        <dbReference type="PROSITE" id="PS51633"/>
    </source>
</evidence>
<evidence type="ECO:0000256" key="3">
    <source>
        <dbReference type="ARBA" id="ARBA00022691"/>
    </source>
</evidence>
<dbReference type="GO" id="GO:0140951">
    <property type="term" value="F:histone H3K27 trimethyltransferase activity"/>
    <property type="evidence" value="ECO:0007669"/>
    <property type="project" value="UniProtKB-EC"/>
</dbReference>
<evidence type="ECO:0000256" key="7">
    <source>
        <dbReference type="SAM" id="MobiDB-lite"/>
    </source>
</evidence>
<dbReference type="PROSITE" id="PS51633">
    <property type="entry name" value="CXC"/>
    <property type="match status" value="1"/>
</dbReference>
<organism evidence="10 11">
    <name type="scientific">Phytophthora nicotianae P1976</name>
    <dbReference type="NCBI Taxonomy" id="1317066"/>
    <lineage>
        <taxon>Eukaryota</taxon>
        <taxon>Sar</taxon>
        <taxon>Stramenopiles</taxon>
        <taxon>Oomycota</taxon>
        <taxon>Peronosporomycetes</taxon>
        <taxon>Peronosporales</taxon>
        <taxon>Peronosporaceae</taxon>
        <taxon>Phytophthora</taxon>
    </lineage>
</organism>
<evidence type="ECO:0000256" key="6">
    <source>
        <dbReference type="ARBA" id="ARBA00048568"/>
    </source>
</evidence>
<keyword evidence="3" id="KW-0949">S-adenosyl-L-methionine</keyword>
<feature type="domain" description="SET" evidence="8">
    <location>
        <begin position="236"/>
        <end position="348"/>
    </location>
</feature>
<dbReference type="EMBL" id="ANJA01001832">
    <property type="protein sequence ID" value="ETO74038.1"/>
    <property type="molecule type" value="Genomic_DNA"/>
</dbReference>
<evidence type="ECO:0008006" key="12">
    <source>
        <dbReference type="Google" id="ProtNLM"/>
    </source>
</evidence>
<evidence type="ECO:0000313" key="11">
    <source>
        <dbReference type="Proteomes" id="UP000028582"/>
    </source>
</evidence>
<dbReference type="PANTHER" id="PTHR45747">
    <property type="entry name" value="HISTONE-LYSINE N-METHYLTRANSFERASE E(Z)"/>
    <property type="match status" value="1"/>
</dbReference>
<gene>
    <name evidence="10" type="ORF">F444_10108</name>
</gene>
<sequence length="368" mass="40645">MADPSEYVDASHISLMAAEMHLFLSAGSACSKLCWENDDPVNVNSNRTMLPAAAELGVVRKLREMMGDNSCLLSAIVGSALCSDAHELIKQDSGRRVRNWNQGRRSGGKNHELLQRTRNQRLQDRGTENHEYEPCMHEGMCDSTGCSCMKRDRMCEKACSCSRECPNRSEGCNCSPGECRTSKCPCVAALRECDPDTCALCEESEVAVLVSTGKCTPSRCAISMCGNVNVIRYKHKRLGMSFSPIHGYGMFARETISATEFVYQIRPVLSQNDAERHGLIYNKMEMSYLFDLNADAVLDALAATTRTSSSTTRVIHRTKVMSVCGVHHITMWALQDIAVGEELVFDYGYKRSVGPDWSQSRAASNSSG</sequence>
<dbReference type="InterPro" id="IPR046341">
    <property type="entry name" value="SET_dom_sf"/>
</dbReference>
<comment type="caution">
    <text evidence="10">The sequence shown here is derived from an EMBL/GenBank/DDBJ whole genome shotgun (WGS) entry which is preliminary data.</text>
</comment>
<dbReference type="InterPro" id="IPR041355">
    <property type="entry name" value="Pre-SET_CXC"/>
</dbReference>
<keyword evidence="4" id="KW-0805">Transcription regulation</keyword>
<proteinExistence type="predicted"/>
<dbReference type="GO" id="GO:0005634">
    <property type="term" value="C:nucleus"/>
    <property type="evidence" value="ECO:0007669"/>
    <property type="project" value="TreeGrafter"/>
</dbReference>
<dbReference type="Proteomes" id="UP000028582">
    <property type="component" value="Unassembled WGS sequence"/>
</dbReference>
<accession>A0A081A577</accession>
<evidence type="ECO:0000313" key="10">
    <source>
        <dbReference type="EMBL" id="ETO74038.1"/>
    </source>
</evidence>
<evidence type="ECO:0000256" key="5">
    <source>
        <dbReference type="ARBA" id="ARBA00023163"/>
    </source>
</evidence>
<dbReference type="Gene3D" id="2.170.270.10">
    <property type="entry name" value="SET domain"/>
    <property type="match status" value="1"/>
</dbReference>
<dbReference type="AlphaFoldDB" id="A0A081A577"/>
<comment type="catalytic activity">
    <reaction evidence="6">
        <text>L-lysyl(27)-[histone H3] + 3 S-adenosyl-L-methionine = N(6),N(6),N(6)-trimethyl-L-lysyl(27)-[histone H3] + 3 S-adenosyl-L-homocysteine + 3 H(+)</text>
        <dbReference type="Rhea" id="RHEA:60292"/>
        <dbReference type="Rhea" id="RHEA-COMP:15535"/>
        <dbReference type="Rhea" id="RHEA-COMP:15548"/>
        <dbReference type="ChEBI" id="CHEBI:15378"/>
        <dbReference type="ChEBI" id="CHEBI:29969"/>
        <dbReference type="ChEBI" id="CHEBI:57856"/>
        <dbReference type="ChEBI" id="CHEBI:59789"/>
        <dbReference type="ChEBI" id="CHEBI:61961"/>
        <dbReference type="EC" id="2.1.1.356"/>
    </reaction>
</comment>